<reference evidence="5 6" key="1">
    <citation type="submission" date="2019-06" db="EMBL/GenBank/DDBJ databases">
        <title>Whole genome shotgun sequence of Vibrio comitans NBRC 102076.</title>
        <authorList>
            <person name="Hosoyama A."/>
            <person name="Uohara A."/>
            <person name="Ohji S."/>
            <person name="Ichikawa N."/>
        </authorList>
    </citation>
    <scope>NUCLEOTIDE SEQUENCE [LARGE SCALE GENOMIC DNA]</scope>
    <source>
        <strain evidence="5 6">NBRC 102076</strain>
    </source>
</reference>
<evidence type="ECO:0000259" key="3">
    <source>
        <dbReference type="PROSITE" id="PS50404"/>
    </source>
</evidence>
<dbReference type="SUPFAM" id="SSF52833">
    <property type="entry name" value="Thioredoxin-like"/>
    <property type="match status" value="1"/>
</dbReference>
<organism evidence="5 6">
    <name type="scientific">Vibrio comitans NBRC 102076</name>
    <dbReference type="NCBI Taxonomy" id="1219078"/>
    <lineage>
        <taxon>Bacteria</taxon>
        <taxon>Pseudomonadati</taxon>
        <taxon>Pseudomonadota</taxon>
        <taxon>Gammaproteobacteria</taxon>
        <taxon>Vibrionales</taxon>
        <taxon>Vibrionaceae</taxon>
        <taxon>Vibrio</taxon>
    </lineage>
</organism>
<comment type="subunit">
    <text evidence="1">Homodimer.</text>
</comment>
<dbReference type="Gene3D" id="1.20.1050.10">
    <property type="match status" value="1"/>
</dbReference>
<dbReference type="SFLD" id="SFLDS00019">
    <property type="entry name" value="Glutathione_Transferase_(cytos"/>
    <property type="match status" value="1"/>
</dbReference>
<comment type="similarity">
    <text evidence="2">Belongs to the GST superfamily.</text>
</comment>
<dbReference type="GO" id="GO:0004364">
    <property type="term" value="F:glutathione transferase activity"/>
    <property type="evidence" value="ECO:0007669"/>
    <property type="project" value="TreeGrafter"/>
</dbReference>
<protein>
    <submittedName>
        <fullName evidence="5">Glutathione S-transferase</fullName>
    </submittedName>
</protein>
<dbReference type="PROSITE" id="PS50405">
    <property type="entry name" value="GST_CTER"/>
    <property type="match status" value="1"/>
</dbReference>
<dbReference type="Pfam" id="PF02798">
    <property type="entry name" value="GST_N"/>
    <property type="match status" value="1"/>
</dbReference>
<gene>
    <name evidence="5" type="ORF">VCO01S_24180</name>
</gene>
<dbReference type="PANTHER" id="PTHR43969:SF9">
    <property type="entry name" value="GLUTATHIONE S TRANSFERASE D10, ISOFORM A-RELATED"/>
    <property type="match status" value="1"/>
</dbReference>
<feature type="domain" description="GST N-terminal" evidence="3">
    <location>
        <begin position="1"/>
        <end position="84"/>
    </location>
</feature>
<proteinExistence type="inferred from homology"/>
<dbReference type="PROSITE" id="PS50404">
    <property type="entry name" value="GST_NTER"/>
    <property type="match status" value="1"/>
</dbReference>
<name>A0A4Y3IQ69_9VIBR</name>
<keyword evidence="5" id="KW-0808">Transferase</keyword>
<dbReference type="EMBL" id="BJLH01000010">
    <property type="protein sequence ID" value="GEA61225.1"/>
    <property type="molecule type" value="Genomic_DNA"/>
</dbReference>
<dbReference type="OrthoDB" id="9797500at2"/>
<dbReference type="InterPro" id="IPR010987">
    <property type="entry name" value="Glutathione-S-Trfase_C-like"/>
</dbReference>
<dbReference type="InterPro" id="IPR040079">
    <property type="entry name" value="Glutathione_S-Trfase"/>
</dbReference>
<comment type="caution">
    <text evidence="5">The sequence shown here is derived from an EMBL/GenBank/DDBJ whole genome shotgun (WGS) entry which is preliminary data.</text>
</comment>
<dbReference type="Pfam" id="PF00043">
    <property type="entry name" value="GST_C"/>
    <property type="match status" value="1"/>
</dbReference>
<dbReference type="PANTHER" id="PTHR43969">
    <property type="entry name" value="GLUTATHIONE S TRANSFERASE D10, ISOFORM A-RELATED"/>
    <property type="match status" value="1"/>
</dbReference>
<evidence type="ECO:0000313" key="6">
    <source>
        <dbReference type="Proteomes" id="UP000318242"/>
    </source>
</evidence>
<dbReference type="GO" id="GO:0006749">
    <property type="term" value="P:glutathione metabolic process"/>
    <property type="evidence" value="ECO:0007669"/>
    <property type="project" value="TreeGrafter"/>
</dbReference>
<evidence type="ECO:0000256" key="1">
    <source>
        <dbReference type="ARBA" id="ARBA00011738"/>
    </source>
</evidence>
<feature type="domain" description="GST C-terminal" evidence="4">
    <location>
        <begin position="90"/>
        <end position="204"/>
    </location>
</feature>
<evidence type="ECO:0000256" key="2">
    <source>
        <dbReference type="RuleBase" id="RU003494"/>
    </source>
</evidence>
<dbReference type="SFLD" id="SFLDG00358">
    <property type="entry name" value="Main_(cytGST)"/>
    <property type="match status" value="1"/>
</dbReference>
<dbReference type="InterPro" id="IPR004046">
    <property type="entry name" value="GST_C"/>
</dbReference>
<dbReference type="Gene3D" id="3.40.30.10">
    <property type="entry name" value="Glutaredoxin"/>
    <property type="match status" value="1"/>
</dbReference>
<evidence type="ECO:0000259" key="4">
    <source>
        <dbReference type="PROSITE" id="PS50405"/>
    </source>
</evidence>
<dbReference type="RefSeq" id="WP_141271606.1">
    <property type="nucleotide sequence ID" value="NZ_BJLH01000010.1"/>
</dbReference>
<dbReference type="InterPro" id="IPR004045">
    <property type="entry name" value="Glutathione_S-Trfase_N"/>
</dbReference>
<accession>A0A4Y3IQ69</accession>
<dbReference type="InterPro" id="IPR036249">
    <property type="entry name" value="Thioredoxin-like_sf"/>
</dbReference>
<keyword evidence="6" id="KW-1185">Reference proteome</keyword>
<sequence>MDIYSFPYSLPSYRARLAASMLGCEFNTVNIDLMAGEQKSEHYLAINPMGKIPALVNTYKGEKLVVSDSMAILRYLARTSGGSTWYPEEQFDVAAKIDVYLSMVANELFDSVEKGRIIKAFKMIDEAEYPACSSLAYDLFTQIDTNLARSKFLAADFITLADIAVISTLVYFEEAGLSLDNHPNIQRWMTDIKATEGFIAPTLL</sequence>
<dbReference type="SUPFAM" id="SSF47616">
    <property type="entry name" value="GST C-terminal domain-like"/>
    <property type="match status" value="1"/>
</dbReference>
<dbReference type="Proteomes" id="UP000318242">
    <property type="component" value="Unassembled WGS sequence"/>
</dbReference>
<dbReference type="AlphaFoldDB" id="A0A4Y3IQ69"/>
<evidence type="ECO:0000313" key="5">
    <source>
        <dbReference type="EMBL" id="GEA61225.1"/>
    </source>
</evidence>
<dbReference type="InterPro" id="IPR036282">
    <property type="entry name" value="Glutathione-S-Trfase_C_sf"/>
</dbReference>